<keyword evidence="3" id="KW-1185">Reference proteome</keyword>
<keyword evidence="1" id="KW-1133">Transmembrane helix</keyword>
<dbReference type="OrthoDB" id="1490130at2"/>
<sequence>MPMPQTTAPEKKGIGTVQIVIAVAIMGILGLLGYKALRNSPGGFLAGPAEYELQYRPADFSYNIDNETALAILQNPRRYRREFNELVHDINTDILRHVSNRLGLNDSLQQAVLEEYELQHPQFVDLYYNDFMRLRDTSAALYETWYDEGGQKVTEIFEEVASNYTCFMLNKVLAAVIRTRNGNILARGADVQNPCSIAMGEALQPLLARMRERAAIEDFSRSKGLFQEKVENVIGELATIEIRDKKGINKNLQTTIWGMNVSETDVEITALSILKVGFRLNEYFDLQLDEQNKTVNITLPEPVILSHEVLPKVEKLDIGWLREVEGVNINEGVNALRENFREDALESNVMERAKTQAQQLMDTMFGPLVANIGPEYRLVVNFRGAPVRVTQGELGK</sequence>
<dbReference type="AlphaFoldDB" id="A0A4S4NL96"/>
<dbReference type="Proteomes" id="UP000308528">
    <property type="component" value="Unassembled WGS sequence"/>
</dbReference>
<reference evidence="2 3" key="1">
    <citation type="submission" date="2019-04" db="EMBL/GenBank/DDBJ databases">
        <title>Lewinella litorea sp. nov., isolated from a marine sand.</title>
        <authorList>
            <person name="Yoon J.-H."/>
        </authorList>
    </citation>
    <scope>NUCLEOTIDE SEQUENCE [LARGE SCALE GENOMIC DNA]</scope>
    <source>
        <strain evidence="2 3">HSMS-39</strain>
    </source>
</reference>
<protein>
    <submittedName>
        <fullName evidence="2">DUF4230 domain-containing protein</fullName>
    </submittedName>
</protein>
<accession>A0A4S4NL96</accession>
<gene>
    <name evidence="2" type="ORF">E4021_07405</name>
</gene>
<comment type="caution">
    <text evidence="2">The sequence shown here is derived from an EMBL/GenBank/DDBJ whole genome shotgun (WGS) entry which is preliminary data.</text>
</comment>
<feature type="transmembrane region" description="Helical" evidence="1">
    <location>
        <begin position="13"/>
        <end position="34"/>
    </location>
</feature>
<evidence type="ECO:0000313" key="2">
    <source>
        <dbReference type="EMBL" id="THH40552.1"/>
    </source>
</evidence>
<name>A0A4S4NL96_9BACT</name>
<keyword evidence="1" id="KW-0812">Transmembrane</keyword>
<organism evidence="2 3">
    <name type="scientific">Neolewinella litorea</name>
    <dbReference type="NCBI Taxonomy" id="2562452"/>
    <lineage>
        <taxon>Bacteria</taxon>
        <taxon>Pseudomonadati</taxon>
        <taxon>Bacteroidota</taxon>
        <taxon>Saprospiria</taxon>
        <taxon>Saprospirales</taxon>
        <taxon>Lewinellaceae</taxon>
        <taxon>Neolewinella</taxon>
    </lineage>
</organism>
<evidence type="ECO:0000313" key="3">
    <source>
        <dbReference type="Proteomes" id="UP000308528"/>
    </source>
</evidence>
<proteinExistence type="predicted"/>
<dbReference type="EMBL" id="SRSF01000002">
    <property type="protein sequence ID" value="THH40552.1"/>
    <property type="molecule type" value="Genomic_DNA"/>
</dbReference>
<evidence type="ECO:0000256" key="1">
    <source>
        <dbReference type="SAM" id="Phobius"/>
    </source>
</evidence>
<keyword evidence="1" id="KW-0472">Membrane</keyword>